<gene>
    <name evidence="1" type="ORF">CHS0354_015846</name>
</gene>
<organism evidence="1 2">
    <name type="scientific">Potamilus streckersoni</name>
    <dbReference type="NCBI Taxonomy" id="2493646"/>
    <lineage>
        <taxon>Eukaryota</taxon>
        <taxon>Metazoa</taxon>
        <taxon>Spiralia</taxon>
        <taxon>Lophotrochozoa</taxon>
        <taxon>Mollusca</taxon>
        <taxon>Bivalvia</taxon>
        <taxon>Autobranchia</taxon>
        <taxon>Heteroconchia</taxon>
        <taxon>Palaeoheterodonta</taxon>
        <taxon>Unionida</taxon>
        <taxon>Unionoidea</taxon>
        <taxon>Unionidae</taxon>
        <taxon>Ambleminae</taxon>
        <taxon>Lampsilini</taxon>
        <taxon>Potamilus</taxon>
    </lineage>
</organism>
<name>A0AAE0SDC5_9BIVA</name>
<evidence type="ECO:0000313" key="2">
    <source>
        <dbReference type="Proteomes" id="UP001195483"/>
    </source>
</evidence>
<reference evidence="1" key="1">
    <citation type="journal article" date="2021" name="Genome Biol. Evol.">
        <title>A High-Quality Reference Genome for a Parasitic Bivalve with Doubly Uniparental Inheritance (Bivalvia: Unionida).</title>
        <authorList>
            <person name="Smith C.H."/>
        </authorList>
    </citation>
    <scope>NUCLEOTIDE SEQUENCE</scope>
    <source>
        <strain evidence="1">CHS0354</strain>
    </source>
</reference>
<proteinExistence type="predicted"/>
<dbReference type="AlphaFoldDB" id="A0AAE0SDC5"/>
<evidence type="ECO:0000313" key="1">
    <source>
        <dbReference type="EMBL" id="KAK3589836.1"/>
    </source>
</evidence>
<comment type="caution">
    <text evidence="1">The sequence shown here is derived from an EMBL/GenBank/DDBJ whole genome shotgun (WGS) entry which is preliminary data.</text>
</comment>
<accession>A0AAE0SDC5</accession>
<keyword evidence="2" id="KW-1185">Reference proteome</keyword>
<protein>
    <submittedName>
        <fullName evidence="1">Uncharacterized protein</fullName>
    </submittedName>
</protein>
<dbReference type="Proteomes" id="UP001195483">
    <property type="component" value="Unassembled WGS sequence"/>
</dbReference>
<dbReference type="EMBL" id="JAEAOA010000985">
    <property type="protein sequence ID" value="KAK3589836.1"/>
    <property type="molecule type" value="Genomic_DNA"/>
</dbReference>
<sequence>MEDHDVVDEYAVIMHGNISALYVRHSLIGEEQSTTRIEVADTTDGDHAGPMHPLKTVAHYCKNVISPNSGIYSYVEQPQMVRKDEYNLNFIGDYMGNNKIYFYWPDPRAKRSRGTRGHHAGQCSCYADKPSPNPYLPIPIK</sequence>
<reference evidence="1" key="3">
    <citation type="submission" date="2023-05" db="EMBL/GenBank/DDBJ databases">
        <authorList>
            <person name="Smith C.H."/>
        </authorList>
    </citation>
    <scope>NUCLEOTIDE SEQUENCE</scope>
    <source>
        <strain evidence="1">CHS0354</strain>
        <tissue evidence="1">Mantle</tissue>
    </source>
</reference>
<reference evidence="1" key="2">
    <citation type="journal article" date="2021" name="Genome Biol. Evol.">
        <title>Developing a high-quality reference genome for a parasitic bivalve with doubly uniparental inheritance (Bivalvia: Unionida).</title>
        <authorList>
            <person name="Smith C.H."/>
        </authorList>
    </citation>
    <scope>NUCLEOTIDE SEQUENCE</scope>
    <source>
        <strain evidence="1">CHS0354</strain>
        <tissue evidence="1">Mantle</tissue>
    </source>
</reference>